<dbReference type="GO" id="GO:0000423">
    <property type="term" value="P:mitophagy"/>
    <property type="evidence" value="ECO:0007669"/>
    <property type="project" value="UniProtKB-ARBA"/>
</dbReference>
<dbReference type="InterPro" id="IPR012577">
    <property type="entry name" value="NIPSNAP"/>
</dbReference>
<dbReference type="AlphaFoldDB" id="A0A9P6F2Q4"/>
<dbReference type="Pfam" id="PF07978">
    <property type="entry name" value="NIPSNAP"/>
    <property type="match status" value="2"/>
</dbReference>
<comment type="similarity">
    <text evidence="1">Belongs to the NipSnap family.</text>
</comment>
<evidence type="ECO:0000313" key="5">
    <source>
        <dbReference type="Proteomes" id="UP000723463"/>
    </source>
</evidence>
<dbReference type="PANTHER" id="PTHR21017">
    <property type="entry name" value="NIPSNAP-RELATED"/>
    <property type="match status" value="1"/>
</dbReference>
<evidence type="ECO:0000256" key="2">
    <source>
        <dbReference type="SAM" id="MobiDB-lite"/>
    </source>
</evidence>
<feature type="domain" description="NIPSNAP" evidence="3">
    <location>
        <begin position="227"/>
        <end position="323"/>
    </location>
</feature>
<dbReference type="GO" id="GO:0005739">
    <property type="term" value="C:mitochondrion"/>
    <property type="evidence" value="ECO:0007669"/>
    <property type="project" value="TreeGrafter"/>
</dbReference>
<dbReference type="PANTHER" id="PTHR21017:SF17">
    <property type="entry name" value="PROTEIN NIPSNAP"/>
    <property type="match status" value="1"/>
</dbReference>
<dbReference type="FunFam" id="3.30.70.100:FF:000004">
    <property type="entry name" value="NIPSNAP family protein"/>
    <property type="match status" value="1"/>
</dbReference>
<feature type="domain" description="NIPSNAP" evidence="3">
    <location>
        <begin position="112"/>
        <end position="212"/>
    </location>
</feature>
<protein>
    <recommendedName>
        <fullName evidence="3">NIPSNAP domain-containing protein</fullName>
    </recommendedName>
</protein>
<dbReference type="Gene3D" id="3.30.70.100">
    <property type="match status" value="2"/>
</dbReference>
<feature type="region of interest" description="Disordered" evidence="2">
    <location>
        <begin position="41"/>
        <end position="75"/>
    </location>
</feature>
<dbReference type="EMBL" id="JAAAXW010000162">
    <property type="protein sequence ID" value="KAF9541583.1"/>
    <property type="molecule type" value="Genomic_DNA"/>
</dbReference>
<name>A0A9P6F2Q4_9FUNG</name>
<dbReference type="InterPro" id="IPR011008">
    <property type="entry name" value="Dimeric_a/b-barrel"/>
</dbReference>
<keyword evidence="5" id="KW-1185">Reference proteome</keyword>
<evidence type="ECO:0000256" key="1">
    <source>
        <dbReference type="ARBA" id="ARBA00005291"/>
    </source>
</evidence>
<comment type="caution">
    <text evidence="4">The sequence shown here is derived from an EMBL/GenBank/DDBJ whole genome shotgun (WGS) entry which is preliminary data.</text>
</comment>
<evidence type="ECO:0000259" key="3">
    <source>
        <dbReference type="Pfam" id="PF07978"/>
    </source>
</evidence>
<sequence length="326" mass="37338">MSALLRNQASFARAALVSSSRAATIQTPRAANLPMVTRALSSSKNPAAGGTATEVENSDSNKSNNKDSSNSKPLGKVSGIVNSILHGSGTLPKIQSQESWGVSLARGKYVHELQRHRIRPERFDDYVELLSDVFPRIVKESNNKIRLTGSWLTEIGELDTAGKFIFHIWEFEGYLGHTQEMDRLRKDPTYQKFLKDLRPMLISRDNQICLEFAFWKSRPPVALGGIYEMRTYLLKPGNLLEWETNWRRGLECRRQFCEPVGAWFSQLGKLNYVHHMWNYPDLETRKKTREQAWKVDGWAETVYNTVRLIEKMEANILLPMDFSSLK</sequence>
<evidence type="ECO:0000313" key="4">
    <source>
        <dbReference type="EMBL" id="KAF9541583.1"/>
    </source>
</evidence>
<proteinExistence type="inferred from homology"/>
<dbReference type="Proteomes" id="UP000723463">
    <property type="component" value="Unassembled WGS sequence"/>
</dbReference>
<reference evidence="4" key="1">
    <citation type="journal article" date="2020" name="Fungal Divers.">
        <title>Resolving the Mortierellaceae phylogeny through synthesis of multi-gene phylogenetics and phylogenomics.</title>
        <authorList>
            <person name="Vandepol N."/>
            <person name="Liber J."/>
            <person name="Desiro A."/>
            <person name="Na H."/>
            <person name="Kennedy M."/>
            <person name="Barry K."/>
            <person name="Grigoriev I.V."/>
            <person name="Miller A.N."/>
            <person name="O'Donnell K."/>
            <person name="Stajich J.E."/>
            <person name="Bonito G."/>
        </authorList>
    </citation>
    <scope>NUCLEOTIDE SEQUENCE</scope>
    <source>
        <strain evidence="4">NRRL 2591</strain>
    </source>
</reference>
<organism evidence="4 5">
    <name type="scientific">Mortierella hygrophila</name>
    <dbReference type="NCBI Taxonomy" id="979708"/>
    <lineage>
        <taxon>Eukaryota</taxon>
        <taxon>Fungi</taxon>
        <taxon>Fungi incertae sedis</taxon>
        <taxon>Mucoromycota</taxon>
        <taxon>Mortierellomycotina</taxon>
        <taxon>Mortierellomycetes</taxon>
        <taxon>Mortierellales</taxon>
        <taxon>Mortierellaceae</taxon>
        <taxon>Mortierella</taxon>
    </lineage>
</organism>
<accession>A0A9P6F2Q4</accession>
<feature type="compositionally biased region" description="Low complexity" evidence="2">
    <location>
        <begin position="58"/>
        <end position="72"/>
    </location>
</feature>
<dbReference type="SUPFAM" id="SSF54909">
    <property type="entry name" value="Dimeric alpha+beta barrel"/>
    <property type="match status" value="2"/>
</dbReference>
<dbReference type="InterPro" id="IPR051557">
    <property type="entry name" value="NipSnap_domain"/>
</dbReference>
<gene>
    <name evidence="4" type="ORF">EC957_002952</name>
</gene>